<evidence type="ECO:0000313" key="2">
    <source>
        <dbReference type="EMBL" id="KAL0336037.1"/>
    </source>
</evidence>
<dbReference type="EMBL" id="JACGWJ010000021">
    <property type="protein sequence ID" value="KAL0336037.1"/>
    <property type="molecule type" value="Genomic_DNA"/>
</dbReference>
<dbReference type="AlphaFoldDB" id="A0AAW2MXS0"/>
<feature type="region of interest" description="Disordered" evidence="1">
    <location>
        <begin position="60"/>
        <end position="81"/>
    </location>
</feature>
<reference evidence="2" key="1">
    <citation type="submission" date="2020-06" db="EMBL/GenBank/DDBJ databases">
        <authorList>
            <person name="Li T."/>
            <person name="Hu X."/>
            <person name="Zhang T."/>
            <person name="Song X."/>
            <person name="Zhang H."/>
            <person name="Dai N."/>
            <person name="Sheng W."/>
            <person name="Hou X."/>
            <person name="Wei L."/>
        </authorList>
    </citation>
    <scope>NUCLEOTIDE SEQUENCE</scope>
    <source>
        <strain evidence="2">G02</strain>
        <tissue evidence="2">Leaf</tissue>
    </source>
</reference>
<proteinExistence type="predicted"/>
<comment type="caution">
    <text evidence="2">The sequence shown here is derived from an EMBL/GenBank/DDBJ whole genome shotgun (WGS) entry which is preliminary data.</text>
</comment>
<protein>
    <submittedName>
        <fullName evidence="2">Uncharacterized protein</fullName>
    </submittedName>
</protein>
<reference evidence="2" key="2">
    <citation type="journal article" date="2024" name="Plant">
        <title>Genomic evolution and insights into agronomic trait innovations of Sesamum species.</title>
        <authorList>
            <person name="Miao H."/>
            <person name="Wang L."/>
            <person name="Qu L."/>
            <person name="Liu H."/>
            <person name="Sun Y."/>
            <person name="Le M."/>
            <person name="Wang Q."/>
            <person name="Wei S."/>
            <person name="Zheng Y."/>
            <person name="Lin W."/>
            <person name="Duan Y."/>
            <person name="Cao H."/>
            <person name="Xiong S."/>
            <person name="Wang X."/>
            <person name="Wei L."/>
            <person name="Li C."/>
            <person name="Ma Q."/>
            <person name="Ju M."/>
            <person name="Zhao R."/>
            <person name="Li G."/>
            <person name="Mu C."/>
            <person name="Tian Q."/>
            <person name="Mei H."/>
            <person name="Zhang T."/>
            <person name="Gao T."/>
            <person name="Zhang H."/>
        </authorList>
    </citation>
    <scope>NUCLEOTIDE SEQUENCE</scope>
    <source>
        <strain evidence="2">G02</strain>
    </source>
</reference>
<evidence type="ECO:0000256" key="1">
    <source>
        <dbReference type="SAM" id="MobiDB-lite"/>
    </source>
</evidence>
<sequence>MDLLSTNCCLRIKYRNPHFHAASLSQFLGVDREICGYSSSTNFSTKLCCGYGGRVKALAGQNQTKRSRKRGKFQKTDKDLPQRVQTQDEYDGVDTALISGADYVEDGDMMPSSGTSDVQSTSVIVPSRTAVLQACTVTSGLIGAVGVLIRQVNVVRLVQKIFELLCSLM</sequence>
<accession>A0AAW2MXS0</accession>
<organism evidence="2">
    <name type="scientific">Sesamum radiatum</name>
    <name type="common">Black benniseed</name>
    <dbReference type="NCBI Taxonomy" id="300843"/>
    <lineage>
        <taxon>Eukaryota</taxon>
        <taxon>Viridiplantae</taxon>
        <taxon>Streptophyta</taxon>
        <taxon>Embryophyta</taxon>
        <taxon>Tracheophyta</taxon>
        <taxon>Spermatophyta</taxon>
        <taxon>Magnoliopsida</taxon>
        <taxon>eudicotyledons</taxon>
        <taxon>Gunneridae</taxon>
        <taxon>Pentapetalae</taxon>
        <taxon>asterids</taxon>
        <taxon>lamiids</taxon>
        <taxon>Lamiales</taxon>
        <taxon>Pedaliaceae</taxon>
        <taxon>Sesamum</taxon>
    </lineage>
</organism>
<gene>
    <name evidence="2" type="ORF">Sradi_4815600</name>
</gene>
<name>A0AAW2MXS0_SESRA</name>